<evidence type="ECO:0000256" key="1">
    <source>
        <dbReference type="ARBA" id="ARBA00004651"/>
    </source>
</evidence>
<feature type="transmembrane region" description="Helical" evidence="9">
    <location>
        <begin position="205"/>
        <end position="227"/>
    </location>
</feature>
<dbReference type="AlphaFoldDB" id="A0A1K1QNF4"/>
<organism evidence="10 11">
    <name type="scientific">Sinomicrobium oceani</name>
    <dbReference type="NCBI Taxonomy" id="1150368"/>
    <lineage>
        <taxon>Bacteria</taxon>
        <taxon>Pseudomonadati</taxon>
        <taxon>Bacteroidota</taxon>
        <taxon>Flavobacteriia</taxon>
        <taxon>Flavobacteriales</taxon>
        <taxon>Flavobacteriaceae</taxon>
        <taxon>Sinomicrobium</taxon>
    </lineage>
</organism>
<dbReference type="OrthoDB" id="445589at2"/>
<keyword evidence="6" id="KW-0406">Ion transport</keyword>
<evidence type="ECO:0000256" key="7">
    <source>
        <dbReference type="ARBA" id="ARBA00023136"/>
    </source>
</evidence>
<evidence type="ECO:0000256" key="4">
    <source>
        <dbReference type="ARBA" id="ARBA00022692"/>
    </source>
</evidence>
<evidence type="ECO:0000256" key="2">
    <source>
        <dbReference type="ARBA" id="ARBA00022448"/>
    </source>
</evidence>
<keyword evidence="4 9" id="KW-0812">Transmembrane</keyword>
<gene>
    <name evidence="10" type="ORF">SAMN02927921_02696</name>
</gene>
<feature type="transmembrane region" description="Helical" evidence="9">
    <location>
        <begin position="20"/>
        <end position="37"/>
    </location>
</feature>
<comment type="subcellular location">
    <subcellularLocation>
        <location evidence="1">Cell membrane</location>
        <topology evidence="1">Multi-pass membrane protein</topology>
    </subcellularLocation>
</comment>
<dbReference type="PANTHER" id="PTHR33281:SF19">
    <property type="entry name" value="VOLTAGE-DEPENDENT ANION CHANNEL-FORMING PROTEIN YNEE"/>
    <property type="match status" value="1"/>
</dbReference>
<dbReference type="GO" id="GO:0005254">
    <property type="term" value="F:chloride channel activity"/>
    <property type="evidence" value="ECO:0007669"/>
    <property type="project" value="InterPro"/>
</dbReference>
<evidence type="ECO:0000256" key="3">
    <source>
        <dbReference type="ARBA" id="ARBA00022475"/>
    </source>
</evidence>
<sequence length="304" mass="34500">MLLNNKIPLKYLFRKTGTEIIFVSVLTLIVSLSDMIFHKGSIAIPLVIPTILGTAISLILAFRTAQSYNRWWEARMIWGAIVNDSRTLTRQLLTFISPAGQDNAEGQNIIKKMVYRQIAWNYALGQSLRKTDPLENTTGFISEDELQWVRKQNNIPNALLQLHSADLKKAFGKGWLSDFQQIQIDTTIRRLCDSMGKSERIKNTVFPATYSLIVHLTIYLFVIMLPFGLVDSLGFVQVPLVITVAVAFFLIEKTAIYLQDPFENMPTDTPVTAIARTIEINLKQMLNEEKTPENIKPVAGFYLM</sequence>
<evidence type="ECO:0000256" key="5">
    <source>
        <dbReference type="ARBA" id="ARBA00022989"/>
    </source>
</evidence>
<comment type="similarity">
    <text evidence="8">Belongs to the anion channel-forming bestrophin (TC 1.A.46) family.</text>
</comment>
<dbReference type="EMBL" id="FPJE01000014">
    <property type="protein sequence ID" value="SFW61163.1"/>
    <property type="molecule type" value="Genomic_DNA"/>
</dbReference>
<reference evidence="10 11" key="1">
    <citation type="submission" date="2016-11" db="EMBL/GenBank/DDBJ databases">
        <authorList>
            <person name="Jaros S."/>
            <person name="Januszkiewicz K."/>
            <person name="Wedrychowicz H."/>
        </authorList>
    </citation>
    <scope>NUCLEOTIDE SEQUENCE [LARGE SCALE GENOMIC DNA]</scope>
    <source>
        <strain evidence="10 11">CGMCC 1.12145</strain>
    </source>
</reference>
<dbReference type="GO" id="GO:0005886">
    <property type="term" value="C:plasma membrane"/>
    <property type="evidence" value="ECO:0007669"/>
    <property type="project" value="UniProtKB-SubCell"/>
</dbReference>
<dbReference type="RefSeq" id="WP_072317909.1">
    <property type="nucleotide sequence ID" value="NZ_FPJE01000014.1"/>
</dbReference>
<evidence type="ECO:0000256" key="6">
    <source>
        <dbReference type="ARBA" id="ARBA00023065"/>
    </source>
</evidence>
<keyword evidence="3" id="KW-1003">Cell membrane</keyword>
<keyword evidence="2" id="KW-0813">Transport</keyword>
<name>A0A1K1QNF4_9FLAO</name>
<keyword evidence="11" id="KW-1185">Reference proteome</keyword>
<dbReference type="PANTHER" id="PTHR33281">
    <property type="entry name" value="UPF0187 PROTEIN YNEE"/>
    <property type="match status" value="1"/>
</dbReference>
<evidence type="ECO:0000256" key="9">
    <source>
        <dbReference type="SAM" id="Phobius"/>
    </source>
</evidence>
<dbReference type="Pfam" id="PF25539">
    <property type="entry name" value="Bestrophin_2"/>
    <property type="match status" value="1"/>
</dbReference>
<proteinExistence type="inferred from homology"/>
<evidence type="ECO:0000256" key="8">
    <source>
        <dbReference type="ARBA" id="ARBA00034708"/>
    </source>
</evidence>
<feature type="transmembrane region" description="Helical" evidence="9">
    <location>
        <begin position="233"/>
        <end position="251"/>
    </location>
</feature>
<dbReference type="Proteomes" id="UP000182248">
    <property type="component" value="Unassembled WGS sequence"/>
</dbReference>
<evidence type="ECO:0000313" key="11">
    <source>
        <dbReference type="Proteomes" id="UP000182248"/>
    </source>
</evidence>
<feature type="transmembrane region" description="Helical" evidence="9">
    <location>
        <begin position="43"/>
        <end position="62"/>
    </location>
</feature>
<keyword evidence="5 9" id="KW-1133">Transmembrane helix</keyword>
<evidence type="ECO:0000313" key="10">
    <source>
        <dbReference type="EMBL" id="SFW61163.1"/>
    </source>
</evidence>
<protein>
    <submittedName>
        <fullName evidence="10">Putative membrane protein</fullName>
    </submittedName>
</protein>
<dbReference type="InterPro" id="IPR044669">
    <property type="entry name" value="YneE/VCCN1/2-like"/>
</dbReference>
<keyword evidence="7 9" id="KW-0472">Membrane</keyword>
<accession>A0A1K1QNF4</accession>
<dbReference type="STRING" id="1150368.SAMN02927921_02696"/>